<sequence>MKALFLVGGLGTRLRPLTDRMPKPMVPVMGKPLLERNMEALKLHGIREIVLSTCYRPEVIEQYFGNGSDFGLKIRYVCEESPLGTGGAIKNCEQYFDDTFLVFNADILSNINYSEMLRYHKRKKADVTIAVTQVENPSAYGVIEYDEDGYAYLFKEKPAPHEVVSHFINAGVYVFEPSVLWKIASGRPVSVEREVFPKLLEQGRKIAVYKGCNYWLDIGTPEKYIQAHRDGFEGRLHLPEINFHERAVYSASDPHISGTAVLRGPVCLGRNVRIEAGAAVGPNVVIGDNGQIGKKCKVANSILWNNVVLEDGAELSECIVTDGSTVEGASKLKHSIYTPDMIKSAKHLAV</sequence>
<dbReference type="OrthoDB" id="9801899at2"/>
<dbReference type="Proteomes" id="UP000297714">
    <property type="component" value="Unassembled WGS sequence"/>
</dbReference>
<dbReference type="Gene3D" id="2.160.10.10">
    <property type="entry name" value="Hexapeptide repeat proteins"/>
    <property type="match status" value="1"/>
</dbReference>
<dbReference type="SUPFAM" id="SSF51161">
    <property type="entry name" value="Trimeric LpxA-like enzymes"/>
    <property type="match status" value="1"/>
</dbReference>
<comment type="caution">
    <text evidence="7">The sequence shown here is derived from an EMBL/GenBank/DDBJ whole genome shotgun (WGS) entry which is preliminary data.</text>
</comment>
<feature type="domain" description="EIF2B subunit epsilon/gamma LbH" evidence="6">
    <location>
        <begin position="247"/>
        <end position="334"/>
    </location>
</feature>
<keyword evidence="7" id="KW-0548">Nucleotidyltransferase</keyword>
<accession>A0A4Z0YH25</accession>
<dbReference type="InterPro" id="IPR050486">
    <property type="entry name" value="Mannose-1P_guanyltransferase"/>
</dbReference>
<evidence type="ECO:0000256" key="1">
    <source>
        <dbReference type="ARBA" id="ARBA00004514"/>
    </source>
</evidence>
<feature type="domain" description="Nucleotidyl transferase" evidence="5">
    <location>
        <begin position="2"/>
        <end position="230"/>
    </location>
</feature>
<keyword evidence="4" id="KW-0648">Protein biosynthesis</keyword>
<dbReference type="Gene3D" id="3.90.550.10">
    <property type="entry name" value="Spore Coat Polysaccharide Biosynthesis Protein SpsA, Chain A"/>
    <property type="match status" value="1"/>
</dbReference>
<dbReference type="InterPro" id="IPR029044">
    <property type="entry name" value="Nucleotide-diphossugar_trans"/>
</dbReference>
<keyword evidence="8" id="KW-1185">Reference proteome</keyword>
<dbReference type="EC" id="2.7.7.71" evidence="7"/>
<evidence type="ECO:0000256" key="4">
    <source>
        <dbReference type="ARBA" id="ARBA00022917"/>
    </source>
</evidence>
<protein>
    <submittedName>
        <fullName evidence="7">D-glycero-alpha-D-manno-heptose 1-phosphate guanylyltransferase</fullName>
        <ecNumber evidence="7">2.7.7.71</ecNumber>
    </submittedName>
</protein>
<evidence type="ECO:0000256" key="3">
    <source>
        <dbReference type="ARBA" id="ARBA00022540"/>
    </source>
</evidence>
<evidence type="ECO:0000313" key="7">
    <source>
        <dbReference type="EMBL" id="TGJ78053.1"/>
    </source>
</evidence>
<evidence type="ECO:0000259" key="5">
    <source>
        <dbReference type="Pfam" id="PF00483"/>
    </source>
</evidence>
<dbReference type="EMBL" id="SRMQ01000001">
    <property type="protein sequence ID" value="TGJ78053.1"/>
    <property type="molecule type" value="Genomic_DNA"/>
</dbReference>
<dbReference type="InterPro" id="IPR011004">
    <property type="entry name" value="Trimer_LpxA-like_sf"/>
</dbReference>
<evidence type="ECO:0000256" key="2">
    <source>
        <dbReference type="ARBA" id="ARBA00022490"/>
    </source>
</evidence>
<dbReference type="InterPro" id="IPR056764">
    <property type="entry name" value="LbH_EIF2B3/5"/>
</dbReference>
<proteinExistence type="predicted"/>
<organism evidence="7 8">
    <name type="scientific">Caproiciproducens galactitolivorans</name>
    <dbReference type="NCBI Taxonomy" id="642589"/>
    <lineage>
        <taxon>Bacteria</taxon>
        <taxon>Bacillati</taxon>
        <taxon>Bacillota</taxon>
        <taxon>Clostridia</taxon>
        <taxon>Eubacteriales</taxon>
        <taxon>Acutalibacteraceae</taxon>
        <taxon>Caproiciproducens</taxon>
    </lineage>
</organism>
<dbReference type="Pfam" id="PF25084">
    <property type="entry name" value="LbH_EIF2B"/>
    <property type="match status" value="1"/>
</dbReference>
<dbReference type="GO" id="GO:0016779">
    <property type="term" value="F:nucleotidyltransferase activity"/>
    <property type="evidence" value="ECO:0007669"/>
    <property type="project" value="UniProtKB-KW"/>
</dbReference>
<keyword evidence="7" id="KW-0808">Transferase</keyword>
<keyword evidence="2" id="KW-0963">Cytoplasm</keyword>
<dbReference type="RefSeq" id="WP_135657278.1">
    <property type="nucleotide sequence ID" value="NZ_SRMQ01000001.1"/>
</dbReference>
<dbReference type="Pfam" id="PF00483">
    <property type="entry name" value="NTP_transferase"/>
    <property type="match status" value="1"/>
</dbReference>
<reference evidence="7 8" key="1">
    <citation type="submission" date="2019-04" db="EMBL/GenBank/DDBJ databases">
        <authorList>
            <person name="Poehlein A."/>
            <person name="Bengelsdorf F.R."/>
            <person name="Duerre P."/>
            <person name="Daniel R."/>
        </authorList>
    </citation>
    <scope>NUCLEOTIDE SEQUENCE [LARGE SCALE GENOMIC DNA]</scope>
    <source>
        <strain evidence="7 8">BS-1</strain>
    </source>
</reference>
<dbReference type="InterPro" id="IPR005835">
    <property type="entry name" value="NTP_transferase_dom"/>
</dbReference>
<gene>
    <name evidence="7" type="primary">hddC</name>
    <name evidence="7" type="ORF">CAGA_04650</name>
</gene>
<dbReference type="SUPFAM" id="SSF53448">
    <property type="entry name" value="Nucleotide-diphospho-sugar transferases"/>
    <property type="match status" value="1"/>
</dbReference>
<dbReference type="CDD" id="cd04181">
    <property type="entry name" value="NTP_transferase"/>
    <property type="match status" value="1"/>
</dbReference>
<dbReference type="AlphaFoldDB" id="A0A4Z0YH25"/>
<dbReference type="PANTHER" id="PTHR22572">
    <property type="entry name" value="SUGAR-1-PHOSPHATE GUANYL TRANSFERASE"/>
    <property type="match status" value="1"/>
</dbReference>
<evidence type="ECO:0000313" key="8">
    <source>
        <dbReference type="Proteomes" id="UP000297714"/>
    </source>
</evidence>
<keyword evidence="3" id="KW-0396">Initiation factor</keyword>
<evidence type="ECO:0000259" key="6">
    <source>
        <dbReference type="Pfam" id="PF25084"/>
    </source>
</evidence>
<comment type="subcellular location">
    <subcellularLocation>
        <location evidence="1">Cytoplasm</location>
        <location evidence="1">Cytosol</location>
    </subcellularLocation>
</comment>
<name>A0A4Z0YH25_9FIRM</name>